<feature type="domain" description="Protein FecR C-terminal" evidence="3">
    <location>
        <begin position="276"/>
        <end position="344"/>
    </location>
</feature>
<dbReference type="EMBL" id="AMCI01002577">
    <property type="protein sequence ID" value="EJX02354.1"/>
    <property type="molecule type" value="Genomic_DNA"/>
</dbReference>
<dbReference type="Gene3D" id="3.55.50.30">
    <property type="match status" value="1"/>
</dbReference>
<evidence type="ECO:0000259" key="2">
    <source>
        <dbReference type="Pfam" id="PF04773"/>
    </source>
</evidence>
<evidence type="ECO:0000256" key="1">
    <source>
        <dbReference type="SAM" id="Phobius"/>
    </source>
</evidence>
<dbReference type="GO" id="GO:0016989">
    <property type="term" value="F:sigma factor antagonist activity"/>
    <property type="evidence" value="ECO:0007669"/>
    <property type="project" value="TreeGrafter"/>
</dbReference>
<evidence type="ECO:0000259" key="3">
    <source>
        <dbReference type="Pfam" id="PF16344"/>
    </source>
</evidence>
<keyword evidence="1" id="KW-0812">Transmembrane</keyword>
<sequence length="348" mass="39434">MRDALVRKIFNMEEIQLLSYLNGDLSEQEALEVEEWVAQSEENRRRLKQIYYIAQLAKCADAYERADVEAALLKFRTQVASHADSSHPHQSAIQQPLSWWKRYGVAVAAFFSGLILASGVLLSLYDSASSSTFQTSTLPGQRARVVLPDGTGVWLNSSTELTYKSGGLFSKREAHLEGEAYFEVKRNLVKPFVVNSYGVLTEVLGTKFNVRARRSEPQVVTTLFQGVVQMHTDEADEDGFQLSPGQTLSVDKTTKQTELYAFNHPEDVLLWIKGELHFENKSLGEIMECLSKVYNVKVAFKNPSLKEERFTCTFKTDASLEKILSTLSLTRHFQYEVVENQVIIRPMK</sequence>
<dbReference type="Pfam" id="PF04773">
    <property type="entry name" value="FecR"/>
    <property type="match status" value="1"/>
</dbReference>
<dbReference type="PANTHER" id="PTHR30273:SF2">
    <property type="entry name" value="PROTEIN FECR"/>
    <property type="match status" value="1"/>
</dbReference>
<reference evidence="4" key="1">
    <citation type="journal article" date="2012" name="PLoS ONE">
        <title>Gene sets for utilization of primary and secondary nutrition supplies in the distal gut of endangered iberian lynx.</title>
        <authorList>
            <person name="Alcaide M."/>
            <person name="Messina E."/>
            <person name="Richter M."/>
            <person name="Bargiela R."/>
            <person name="Peplies J."/>
            <person name="Huws S.A."/>
            <person name="Newbold C.J."/>
            <person name="Golyshin P.N."/>
            <person name="Simon M.A."/>
            <person name="Lopez G."/>
            <person name="Yakimov M.M."/>
            <person name="Ferrer M."/>
        </authorList>
    </citation>
    <scope>NUCLEOTIDE SEQUENCE</scope>
</reference>
<dbReference type="Gene3D" id="2.60.120.1440">
    <property type="match status" value="1"/>
</dbReference>
<feature type="domain" description="FecR protein" evidence="2">
    <location>
        <begin position="136"/>
        <end position="228"/>
    </location>
</feature>
<dbReference type="InterPro" id="IPR006860">
    <property type="entry name" value="FecR"/>
</dbReference>
<name>J9G654_9ZZZZ</name>
<comment type="caution">
    <text evidence="4">The sequence shown here is derived from an EMBL/GenBank/DDBJ whole genome shotgun (WGS) entry which is preliminary data.</text>
</comment>
<accession>J9G654</accession>
<organism evidence="4">
    <name type="scientific">gut metagenome</name>
    <dbReference type="NCBI Taxonomy" id="749906"/>
    <lineage>
        <taxon>unclassified sequences</taxon>
        <taxon>metagenomes</taxon>
        <taxon>organismal metagenomes</taxon>
    </lineage>
</organism>
<dbReference type="InterPro" id="IPR032508">
    <property type="entry name" value="FecR_C"/>
</dbReference>
<dbReference type="PIRSF" id="PIRSF018266">
    <property type="entry name" value="FecR"/>
    <property type="match status" value="1"/>
</dbReference>
<protein>
    <submittedName>
        <fullName evidence="4">Anti-sigma factor</fullName>
    </submittedName>
</protein>
<evidence type="ECO:0000313" key="4">
    <source>
        <dbReference type="EMBL" id="EJX02354.1"/>
    </source>
</evidence>
<feature type="transmembrane region" description="Helical" evidence="1">
    <location>
        <begin position="103"/>
        <end position="125"/>
    </location>
</feature>
<dbReference type="InterPro" id="IPR012373">
    <property type="entry name" value="Ferrdict_sens_TM"/>
</dbReference>
<dbReference type="Pfam" id="PF16344">
    <property type="entry name" value="FecR_C"/>
    <property type="match status" value="1"/>
</dbReference>
<gene>
    <name evidence="4" type="ORF">EVA_09544</name>
</gene>
<keyword evidence="1" id="KW-1133">Transmembrane helix</keyword>
<keyword evidence="1" id="KW-0472">Membrane</keyword>
<dbReference type="AlphaFoldDB" id="J9G654"/>
<dbReference type="PANTHER" id="PTHR30273">
    <property type="entry name" value="PERIPLASMIC SIGNAL SENSOR AND SIGMA FACTOR ACTIVATOR FECR-RELATED"/>
    <property type="match status" value="1"/>
</dbReference>
<proteinExistence type="predicted"/>